<comment type="caution">
    <text evidence="4">The sequence shown here is derived from an EMBL/GenBank/DDBJ whole genome shotgun (WGS) entry which is preliminary data.</text>
</comment>
<dbReference type="Gene3D" id="3.40.50.720">
    <property type="entry name" value="NAD(P)-binding Rossmann-like Domain"/>
    <property type="match status" value="1"/>
</dbReference>
<dbReference type="PANTHER" id="PTHR10366:SF562">
    <property type="entry name" value="ALDEHYDE REDUCTASE II (AFU_ORTHOLOGUE AFUA_1G11360)"/>
    <property type="match status" value="1"/>
</dbReference>
<dbReference type="InterPro" id="IPR001509">
    <property type="entry name" value="Epimerase_deHydtase"/>
</dbReference>
<dbReference type="EMBL" id="JADCTT010000021">
    <property type="protein sequence ID" value="KAF9742410.1"/>
    <property type="molecule type" value="Genomic_DNA"/>
</dbReference>
<evidence type="ECO:0000256" key="2">
    <source>
        <dbReference type="ARBA" id="ARBA00023445"/>
    </source>
</evidence>
<evidence type="ECO:0000313" key="5">
    <source>
        <dbReference type="Proteomes" id="UP000616885"/>
    </source>
</evidence>
<sequence>MAFINDSVLPQGSIVLVTGANGLVGANVVDIFLQFGFKVRGTVRDTQKHVWLVPFFERKYRRGAFELVEVKGLLKEGVSALIHIASDVSFGYNPHEVIEPSAQGAVNALKAAYAEPSVKRFIQCSSSSAAVQGIPVGESPITTTKDTYNEVAVALAWKEPYSAERGGDVYAASKTQQEQAIWKYHKEHQARRLGLVVNTVVPNLIFGKSLDKEKFGYPSTTGAPAALFTGQTHPMHKMLIGRKHYFVNTSDVARLFLAAATFSDVQSERIFAFGGEFSFSKALYIFRKHYPERQFMENFSQDHAWHMIPQRERAEELLKRFCQPGCRWSRLFWTTCLYK</sequence>
<protein>
    <recommendedName>
        <fullName evidence="3">NAD-dependent epimerase/dehydratase domain-containing protein</fullName>
    </recommendedName>
</protein>
<dbReference type="InterPro" id="IPR036291">
    <property type="entry name" value="NAD(P)-bd_dom_sf"/>
</dbReference>
<comment type="similarity">
    <text evidence="2">Belongs to the NAD(P)-dependent epimerase/dehydratase family. Dihydroflavonol-4-reductase subfamily.</text>
</comment>
<dbReference type="SUPFAM" id="SSF51735">
    <property type="entry name" value="NAD(P)-binding Rossmann-fold domains"/>
    <property type="match status" value="1"/>
</dbReference>
<dbReference type="GO" id="GO:0016616">
    <property type="term" value="F:oxidoreductase activity, acting on the CH-OH group of donors, NAD or NADP as acceptor"/>
    <property type="evidence" value="ECO:0007669"/>
    <property type="project" value="TreeGrafter"/>
</dbReference>
<keyword evidence="1" id="KW-0560">Oxidoreductase</keyword>
<dbReference type="PANTHER" id="PTHR10366">
    <property type="entry name" value="NAD DEPENDENT EPIMERASE/DEHYDRATASE"/>
    <property type="match status" value="1"/>
</dbReference>
<dbReference type="Proteomes" id="UP000616885">
    <property type="component" value="Unassembled WGS sequence"/>
</dbReference>
<dbReference type="AlphaFoldDB" id="A0A8H7K1Q1"/>
<reference evidence="4" key="1">
    <citation type="submission" date="2020-10" db="EMBL/GenBank/DDBJ databases">
        <title>High-Quality Genome Resource of Clonostachys rosea strain S41 by Oxford Nanopore Long-Read Sequencing.</title>
        <authorList>
            <person name="Wang H."/>
        </authorList>
    </citation>
    <scope>NUCLEOTIDE SEQUENCE</scope>
    <source>
        <strain evidence="4">S41</strain>
    </source>
</reference>
<dbReference type="InterPro" id="IPR050425">
    <property type="entry name" value="NAD(P)_dehydrat-like"/>
</dbReference>
<proteinExistence type="inferred from homology"/>
<feature type="domain" description="NAD-dependent epimerase/dehydratase" evidence="3">
    <location>
        <begin position="15"/>
        <end position="211"/>
    </location>
</feature>
<gene>
    <name evidence="4" type="ORF">IM811_009433</name>
</gene>
<accession>A0A8H7K1Q1</accession>
<name>A0A8H7K1Q1_BIOOC</name>
<evidence type="ECO:0000256" key="1">
    <source>
        <dbReference type="ARBA" id="ARBA00023002"/>
    </source>
</evidence>
<dbReference type="Pfam" id="PF01370">
    <property type="entry name" value="Epimerase"/>
    <property type="match status" value="1"/>
</dbReference>
<evidence type="ECO:0000259" key="3">
    <source>
        <dbReference type="Pfam" id="PF01370"/>
    </source>
</evidence>
<organism evidence="4 5">
    <name type="scientific">Bionectria ochroleuca</name>
    <name type="common">Gliocladium roseum</name>
    <dbReference type="NCBI Taxonomy" id="29856"/>
    <lineage>
        <taxon>Eukaryota</taxon>
        <taxon>Fungi</taxon>
        <taxon>Dikarya</taxon>
        <taxon>Ascomycota</taxon>
        <taxon>Pezizomycotina</taxon>
        <taxon>Sordariomycetes</taxon>
        <taxon>Hypocreomycetidae</taxon>
        <taxon>Hypocreales</taxon>
        <taxon>Bionectriaceae</taxon>
        <taxon>Clonostachys</taxon>
    </lineage>
</organism>
<evidence type="ECO:0000313" key="4">
    <source>
        <dbReference type="EMBL" id="KAF9742410.1"/>
    </source>
</evidence>